<reference evidence="14 15" key="1">
    <citation type="submission" date="2021-06" db="EMBL/GenBank/DDBJ databases">
        <title>Actinomycetes sequencing.</title>
        <authorList>
            <person name="Shan Q."/>
        </authorList>
    </citation>
    <scope>NUCLEOTIDE SEQUENCE [LARGE SCALE GENOMIC DNA]</scope>
    <source>
        <strain evidence="14 15">NEAU-G5</strain>
    </source>
</reference>
<dbReference type="Proteomes" id="UP000733379">
    <property type="component" value="Unassembled WGS sequence"/>
</dbReference>
<evidence type="ECO:0000256" key="11">
    <source>
        <dbReference type="SAM" id="Coils"/>
    </source>
</evidence>
<dbReference type="Pfam" id="PF10635">
    <property type="entry name" value="DisA-linker"/>
    <property type="match status" value="1"/>
</dbReference>
<evidence type="ECO:0000256" key="8">
    <source>
        <dbReference type="ARBA" id="ARBA00023125"/>
    </source>
</evidence>
<feature type="coiled-coil region" evidence="11">
    <location>
        <begin position="176"/>
        <end position="203"/>
    </location>
</feature>
<dbReference type="RefSeq" id="WP_215915482.1">
    <property type="nucleotide sequence ID" value="NZ_JAHKNI010000001.1"/>
</dbReference>
<dbReference type="PROSITE" id="PS51794">
    <property type="entry name" value="DAC"/>
    <property type="match status" value="1"/>
</dbReference>
<gene>
    <name evidence="10 14" type="primary">disA</name>
    <name evidence="14" type="ORF">KO481_03865</name>
</gene>
<keyword evidence="6 10" id="KW-0067">ATP-binding</keyword>
<evidence type="ECO:0000256" key="7">
    <source>
        <dbReference type="ARBA" id="ARBA00022842"/>
    </source>
</evidence>
<evidence type="ECO:0000256" key="2">
    <source>
        <dbReference type="ARBA" id="ARBA00022679"/>
    </source>
</evidence>
<evidence type="ECO:0000256" key="1">
    <source>
        <dbReference type="ARBA" id="ARBA00000877"/>
    </source>
</evidence>
<dbReference type="GO" id="GO:0106408">
    <property type="term" value="F:diadenylate cyclase activity"/>
    <property type="evidence" value="ECO:0007669"/>
    <property type="project" value="UniProtKB-EC"/>
</dbReference>
<keyword evidence="9 10" id="KW-0234">DNA repair</keyword>
<evidence type="ECO:0000256" key="4">
    <source>
        <dbReference type="ARBA" id="ARBA00022741"/>
    </source>
</evidence>
<keyword evidence="2 10" id="KW-0808">Transferase</keyword>
<evidence type="ECO:0000259" key="13">
    <source>
        <dbReference type="PROSITE" id="PS51794"/>
    </source>
</evidence>
<comment type="caution">
    <text evidence="10">Lacks conserved residue(s) required for the propagation of feature annotation.</text>
</comment>
<dbReference type="PANTHER" id="PTHR34185">
    <property type="entry name" value="DIADENYLATE CYCLASE"/>
    <property type="match status" value="1"/>
</dbReference>
<dbReference type="InterPro" id="IPR038331">
    <property type="entry name" value="DisA_sf"/>
</dbReference>
<keyword evidence="8 10" id="KW-0238">DNA-binding</keyword>
<feature type="region of interest" description="Disordered" evidence="12">
    <location>
        <begin position="1"/>
        <end position="23"/>
    </location>
</feature>
<organism evidence="14 15">
    <name type="scientific">Nocardia albiluteola</name>
    <dbReference type="NCBI Taxonomy" id="2842303"/>
    <lineage>
        <taxon>Bacteria</taxon>
        <taxon>Bacillati</taxon>
        <taxon>Actinomycetota</taxon>
        <taxon>Actinomycetes</taxon>
        <taxon>Mycobacteriales</taxon>
        <taxon>Nocardiaceae</taxon>
        <taxon>Nocardia</taxon>
    </lineage>
</organism>
<evidence type="ECO:0000313" key="15">
    <source>
        <dbReference type="Proteomes" id="UP000733379"/>
    </source>
</evidence>
<comment type="function">
    <text evidence="10">Participates in a DNA-damage check-point. DisA forms globular foci that rapidly scan along the chromosomes searching for lesions.</text>
</comment>
<dbReference type="PANTHER" id="PTHR34185:SF3">
    <property type="entry name" value="DNA INTEGRITY SCANNING PROTEIN DISA"/>
    <property type="match status" value="1"/>
</dbReference>
<dbReference type="InterPro" id="IPR018906">
    <property type="entry name" value="DNA_integrity_scan_DisA_link"/>
</dbReference>
<keyword evidence="5 10" id="KW-0227">DNA damage</keyword>
<protein>
    <recommendedName>
        <fullName evidence="10">DNA integrity scanning protein DisA</fullName>
    </recommendedName>
    <alternativeName>
        <fullName evidence="10">Cyclic di-AMP synthase</fullName>
        <shortName evidence="10">c-di-AMP synthase</shortName>
    </alternativeName>
    <alternativeName>
        <fullName evidence="10">Diadenylate cyclase</fullName>
        <ecNumber evidence="10">2.7.7.85</ecNumber>
    </alternativeName>
</protein>
<evidence type="ECO:0000256" key="5">
    <source>
        <dbReference type="ARBA" id="ARBA00022763"/>
    </source>
</evidence>
<comment type="catalytic activity">
    <reaction evidence="1 10">
        <text>2 ATP = 3',3'-c-di-AMP + 2 diphosphate</text>
        <dbReference type="Rhea" id="RHEA:35655"/>
        <dbReference type="ChEBI" id="CHEBI:30616"/>
        <dbReference type="ChEBI" id="CHEBI:33019"/>
        <dbReference type="ChEBI" id="CHEBI:71500"/>
        <dbReference type="EC" id="2.7.7.85"/>
    </reaction>
</comment>
<name>A0ABS6ARK1_9NOCA</name>
<dbReference type="InterPro" id="IPR010994">
    <property type="entry name" value="RuvA_2-like"/>
</dbReference>
<keyword evidence="11" id="KW-0175">Coiled coil</keyword>
<evidence type="ECO:0000256" key="3">
    <source>
        <dbReference type="ARBA" id="ARBA00022695"/>
    </source>
</evidence>
<dbReference type="Gene3D" id="1.20.1260.110">
    <property type="entry name" value="DNA integrity scanning linker region"/>
    <property type="match status" value="1"/>
</dbReference>
<dbReference type="EMBL" id="JAHKNI010000001">
    <property type="protein sequence ID" value="MBU3060657.1"/>
    <property type="molecule type" value="Genomic_DNA"/>
</dbReference>
<comment type="similarity">
    <text evidence="10">Belongs to the DisA family.</text>
</comment>
<keyword evidence="7 10" id="KW-0460">Magnesium</keyword>
<dbReference type="InterPro" id="IPR003390">
    <property type="entry name" value="DNA_integrity_scan_DisA_N"/>
</dbReference>
<proteinExistence type="inferred from homology"/>
<dbReference type="EC" id="2.7.7.85" evidence="10"/>
<feature type="binding site" evidence="10">
    <location>
        <position position="116"/>
    </location>
    <ligand>
        <name>ATP</name>
        <dbReference type="ChEBI" id="CHEBI:30616"/>
    </ligand>
</feature>
<dbReference type="InterPro" id="IPR036888">
    <property type="entry name" value="DNA_integrity_DisA_N_sf"/>
</dbReference>
<comment type="cofactor">
    <cofactor evidence="10">
        <name>Mg(2+)</name>
        <dbReference type="ChEBI" id="CHEBI:18420"/>
    </cofactor>
</comment>
<evidence type="ECO:0000256" key="12">
    <source>
        <dbReference type="SAM" id="MobiDB-lite"/>
    </source>
</evidence>
<keyword evidence="4 10" id="KW-0547">Nucleotide-binding</keyword>
<evidence type="ECO:0000256" key="6">
    <source>
        <dbReference type="ARBA" id="ARBA00022840"/>
    </source>
</evidence>
<dbReference type="SUPFAM" id="SSF143597">
    <property type="entry name" value="YojJ-like"/>
    <property type="match status" value="1"/>
</dbReference>
<dbReference type="InterPro" id="IPR023763">
    <property type="entry name" value="DNA_integrity_scanning_protein"/>
</dbReference>
<dbReference type="Gene3D" id="1.10.150.20">
    <property type="entry name" value="5' to 3' exonuclease, C-terminal subdomain"/>
    <property type="match status" value="1"/>
</dbReference>
<keyword evidence="3 10" id="KW-0548">Nucleotidyltransferase</keyword>
<comment type="caution">
    <text evidence="14">The sequence shown here is derived from an EMBL/GenBank/DDBJ whole genome shotgun (WGS) entry which is preliminary data.</text>
</comment>
<keyword evidence="15" id="KW-1185">Reference proteome</keyword>
<feature type="domain" description="DAC" evidence="13">
    <location>
        <begin position="31"/>
        <end position="169"/>
    </location>
</feature>
<dbReference type="Gene3D" id="3.40.1700.10">
    <property type="entry name" value="DNA integrity scanning protein, DisA, N-terminal domain"/>
    <property type="match status" value="1"/>
</dbReference>
<comment type="function">
    <text evidence="10">Has also diadenylate cyclase activity, catalyzing the condensation of 2 ATP molecules into cyclic di-AMP (c-di-AMP). c-di-AMP likely acts as a signaling molecule that may couple DNA integrity with a cellular process.</text>
</comment>
<comment type="subunit">
    <text evidence="10">Homooctamer.</text>
</comment>
<dbReference type="InterPro" id="IPR050338">
    <property type="entry name" value="DisA"/>
</dbReference>
<dbReference type="NCBIfam" id="NF010009">
    <property type="entry name" value="PRK13482.1"/>
    <property type="match status" value="1"/>
</dbReference>
<dbReference type="SUPFAM" id="SSF47781">
    <property type="entry name" value="RuvA domain 2-like"/>
    <property type="match status" value="1"/>
</dbReference>
<evidence type="ECO:0000256" key="10">
    <source>
        <dbReference type="HAMAP-Rule" id="MF_01438"/>
    </source>
</evidence>
<feature type="binding site" evidence="10">
    <location>
        <position position="98"/>
    </location>
    <ligand>
        <name>ATP</name>
        <dbReference type="ChEBI" id="CHEBI:30616"/>
    </ligand>
</feature>
<dbReference type="Pfam" id="PF02457">
    <property type="entry name" value="DAC"/>
    <property type="match status" value="1"/>
</dbReference>
<evidence type="ECO:0000313" key="14">
    <source>
        <dbReference type="EMBL" id="MBU3060657.1"/>
    </source>
</evidence>
<sequence>MNPGRWVSSLLGKPGPGAGTRGSSAAAQAAGVRLREVVSRLVPGTELRDGVDRILLAGTGALIVLGHDEAIERICDGGFELDVEFSPTRLRELSKMDGAVVLSTDGKYIRRANVHLVPDPALPTVESGTRHKAAERTAAQTGHPVVSVSRSTGIVTVYLNGFRHLVQPSSAILSRANQAMGTLERYRSRLDEATRQLSVVELEDFTTLRDVLSVAHCLELVRRIGREIDSDVGELGVDGRQLALQLAEVIGETDTLRRLILRDYLRAHPVGEAELDAALAELDALVEVDLLDLVNLAPALGFPATLEALDTAVGPRGYRLLAEIPRLSLSRVESVVEVYGSLSSLLSATAEELAALDGIDPQLARQIREGLSRMAESGGGVATRY</sequence>
<dbReference type="HAMAP" id="MF_01438">
    <property type="entry name" value="DisA"/>
    <property type="match status" value="1"/>
</dbReference>
<accession>A0ABS6ARK1</accession>
<evidence type="ECO:0000256" key="9">
    <source>
        <dbReference type="ARBA" id="ARBA00023204"/>
    </source>
</evidence>